<dbReference type="Gene3D" id="1.20.120.520">
    <property type="entry name" value="nmb1532 protein domain like"/>
    <property type="match status" value="1"/>
</dbReference>
<dbReference type="PANTHER" id="PTHR38048">
    <property type="entry name" value="EXPRESSED PROTEIN"/>
    <property type="match status" value="1"/>
</dbReference>
<dbReference type="Proteomes" id="UP001610563">
    <property type="component" value="Unassembled WGS sequence"/>
</dbReference>
<sequence>MTSTPRPWADGPWKLIETPSKTKDVTSHAAIHIANIMAHTHNAMLRGLNSIYLQANHITIQQDISDFLFFINAWATWVSHHHELEEETMFPGFERVLGIEGLLQSNVDQHHTFQPALQELLVYSETTQPGGYRSEDVRGLFEKFAPAFREHLSDEIESLLSMQRYAENDDKGQALLEVYKAAEVEAGKQDKDVIPPMVLGLRDVTFEGGNQWPDMPPLSEWFVHYIFARKHAGSWRFLPSDTWGKPRALAFGPTR</sequence>
<evidence type="ECO:0000259" key="1">
    <source>
        <dbReference type="Pfam" id="PF01814"/>
    </source>
</evidence>
<dbReference type="InterPro" id="IPR012312">
    <property type="entry name" value="Hemerythrin-like"/>
</dbReference>
<dbReference type="Pfam" id="PF01814">
    <property type="entry name" value="Hemerythrin"/>
    <property type="match status" value="1"/>
</dbReference>
<dbReference type="PANTHER" id="PTHR38048:SF2">
    <property type="entry name" value="HEMERYTHRIN-LIKE DOMAIN-CONTAINING PROTEIN"/>
    <property type="match status" value="1"/>
</dbReference>
<dbReference type="EMBL" id="JBFTWV010000004">
    <property type="protein sequence ID" value="KAL2800169.1"/>
    <property type="molecule type" value="Genomic_DNA"/>
</dbReference>
<organism evidence="2 3">
    <name type="scientific">Aspergillus keveii</name>
    <dbReference type="NCBI Taxonomy" id="714993"/>
    <lineage>
        <taxon>Eukaryota</taxon>
        <taxon>Fungi</taxon>
        <taxon>Dikarya</taxon>
        <taxon>Ascomycota</taxon>
        <taxon>Pezizomycotina</taxon>
        <taxon>Eurotiomycetes</taxon>
        <taxon>Eurotiomycetidae</taxon>
        <taxon>Eurotiales</taxon>
        <taxon>Aspergillaceae</taxon>
        <taxon>Aspergillus</taxon>
        <taxon>Aspergillus subgen. Nidulantes</taxon>
    </lineage>
</organism>
<dbReference type="InterPro" id="IPR053206">
    <property type="entry name" value="Dimeric_xanthone_biosynth"/>
</dbReference>
<reference evidence="2 3" key="1">
    <citation type="submission" date="2024-07" db="EMBL/GenBank/DDBJ databases">
        <title>Section-level genome sequencing and comparative genomics of Aspergillus sections Usti and Cavernicolus.</title>
        <authorList>
            <consortium name="Lawrence Berkeley National Laboratory"/>
            <person name="Nybo J.L."/>
            <person name="Vesth T.C."/>
            <person name="Theobald S."/>
            <person name="Frisvad J.C."/>
            <person name="Larsen T.O."/>
            <person name="Kjaerboelling I."/>
            <person name="Rothschild-Mancinelli K."/>
            <person name="Lyhne E.K."/>
            <person name="Kogle M.E."/>
            <person name="Barry K."/>
            <person name="Clum A."/>
            <person name="Na H."/>
            <person name="Ledsgaard L."/>
            <person name="Lin J."/>
            <person name="Lipzen A."/>
            <person name="Kuo A."/>
            <person name="Riley R."/>
            <person name="Mondo S."/>
            <person name="Labutti K."/>
            <person name="Haridas S."/>
            <person name="Pangalinan J."/>
            <person name="Salamov A.A."/>
            <person name="Simmons B.A."/>
            <person name="Magnuson J.K."/>
            <person name="Chen J."/>
            <person name="Drula E."/>
            <person name="Henrissat B."/>
            <person name="Wiebenga A."/>
            <person name="Lubbers R.J."/>
            <person name="Gomes A.C."/>
            <person name="Makela M.R."/>
            <person name="Stajich J."/>
            <person name="Grigoriev I.V."/>
            <person name="Mortensen U.H."/>
            <person name="De Vries R.P."/>
            <person name="Baker S.E."/>
            <person name="Andersen M.R."/>
        </authorList>
    </citation>
    <scope>NUCLEOTIDE SEQUENCE [LARGE SCALE GENOMIC DNA]</scope>
    <source>
        <strain evidence="2 3">CBS 209.92</strain>
    </source>
</reference>
<evidence type="ECO:0000313" key="2">
    <source>
        <dbReference type="EMBL" id="KAL2800169.1"/>
    </source>
</evidence>
<protein>
    <recommendedName>
        <fullName evidence="1">Hemerythrin-like domain-containing protein</fullName>
    </recommendedName>
</protein>
<proteinExistence type="predicted"/>
<gene>
    <name evidence="2" type="ORF">BJX66DRAFT_350929</name>
</gene>
<accession>A0ABR4GM67</accession>
<evidence type="ECO:0000313" key="3">
    <source>
        <dbReference type="Proteomes" id="UP001610563"/>
    </source>
</evidence>
<feature type="domain" description="Hemerythrin-like" evidence="1">
    <location>
        <begin position="33"/>
        <end position="160"/>
    </location>
</feature>
<keyword evidence="3" id="KW-1185">Reference proteome</keyword>
<comment type="caution">
    <text evidence="2">The sequence shown here is derived from an EMBL/GenBank/DDBJ whole genome shotgun (WGS) entry which is preliminary data.</text>
</comment>
<name>A0ABR4GM67_9EURO</name>